<dbReference type="AlphaFoldDB" id="A0A7D9JTJ8"/>
<organism evidence="1 2">
    <name type="scientific">Paramuricea clavata</name>
    <name type="common">Red gorgonian</name>
    <name type="synonym">Violescent sea-whip</name>
    <dbReference type="NCBI Taxonomy" id="317549"/>
    <lineage>
        <taxon>Eukaryota</taxon>
        <taxon>Metazoa</taxon>
        <taxon>Cnidaria</taxon>
        <taxon>Anthozoa</taxon>
        <taxon>Octocorallia</taxon>
        <taxon>Malacalcyonacea</taxon>
        <taxon>Plexauridae</taxon>
        <taxon>Paramuricea</taxon>
    </lineage>
</organism>
<evidence type="ECO:0000313" key="2">
    <source>
        <dbReference type="Proteomes" id="UP001152795"/>
    </source>
</evidence>
<sequence>METPSLRYLPRKQTMLIYNQQAIDSRVIVSQVQKKQARLTTMRVKRQNQ</sequence>
<comment type="caution">
    <text evidence="1">The sequence shown here is derived from an EMBL/GenBank/DDBJ whole genome shotgun (WGS) entry which is preliminary data.</text>
</comment>
<proteinExistence type="predicted"/>
<name>A0A7D9JTJ8_PARCT</name>
<keyword evidence="2" id="KW-1185">Reference proteome</keyword>
<dbReference type="EMBL" id="CACRXK020021330">
    <property type="protein sequence ID" value="CAB4035741.1"/>
    <property type="molecule type" value="Genomic_DNA"/>
</dbReference>
<reference evidence="1" key="1">
    <citation type="submission" date="2020-04" db="EMBL/GenBank/DDBJ databases">
        <authorList>
            <person name="Alioto T."/>
            <person name="Alioto T."/>
            <person name="Gomez Garrido J."/>
        </authorList>
    </citation>
    <scope>NUCLEOTIDE SEQUENCE</scope>
    <source>
        <strain evidence="1">A484AB</strain>
    </source>
</reference>
<dbReference type="Proteomes" id="UP001152795">
    <property type="component" value="Unassembled WGS sequence"/>
</dbReference>
<accession>A0A7D9JTJ8</accession>
<gene>
    <name evidence="1" type="ORF">PACLA_8A087036</name>
</gene>
<evidence type="ECO:0000313" key="1">
    <source>
        <dbReference type="EMBL" id="CAB4035741.1"/>
    </source>
</evidence>
<protein>
    <submittedName>
        <fullName evidence="1">Uncharacterized protein</fullName>
    </submittedName>
</protein>